<dbReference type="Gene3D" id="2.60.34.10">
    <property type="entry name" value="Substrate Binding Domain Of DNAk, Chain A, domain 1"/>
    <property type="match status" value="1"/>
</dbReference>
<comment type="caution">
    <text evidence="3">The sequence shown here is derived from an EMBL/GenBank/DDBJ whole genome shotgun (WGS) entry which is preliminary data.</text>
</comment>
<protein>
    <recommendedName>
        <fullName evidence="5">Heat shock protein 70</fullName>
    </recommendedName>
</protein>
<keyword evidence="2" id="KW-0067">ATP-binding</keyword>
<dbReference type="EMBL" id="RWGY01000004">
    <property type="protein sequence ID" value="TVU47546.1"/>
    <property type="molecule type" value="Genomic_DNA"/>
</dbReference>
<accession>A0A5J9WHY2</accession>
<keyword evidence="4" id="KW-1185">Reference proteome</keyword>
<evidence type="ECO:0008006" key="5">
    <source>
        <dbReference type="Google" id="ProtNLM"/>
    </source>
</evidence>
<organism evidence="3 4">
    <name type="scientific">Eragrostis curvula</name>
    <name type="common">weeping love grass</name>
    <dbReference type="NCBI Taxonomy" id="38414"/>
    <lineage>
        <taxon>Eukaryota</taxon>
        <taxon>Viridiplantae</taxon>
        <taxon>Streptophyta</taxon>
        <taxon>Embryophyta</taxon>
        <taxon>Tracheophyta</taxon>
        <taxon>Spermatophyta</taxon>
        <taxon>Magnoliopsida</taxon>
        <taxon>Liliopsida</taxon>
        <taxon>Poales</taxon>
        <taxon>Poaceae</taxon>
        <taxon>PACMAD clade</taxon>
        <taxon>Chloridoideae</taxon>
        <taxon>Eragrostideae</taxon>
        <taxon>Eragrostidinae</taxon>
        <taxon>Eragrostis</taxon>
    </lineage>
</organism>
<dbReference type="InterPro" id="IPR029047">
    <property type="entry name" value="HSP70_peptide-bd_sf"/>
</dbReference>
<dbReference type="OrthoDB" id="667636at2759"/>
<evidence type="ECO:0000256" key="2">
    <source>
        <dbReference type="ARBA" id="ARBA00022840"/>
    </source>
</evidence>
<reference evidence="3 4" key="1">
    <citation type="journal article" date="2019" name="Sci. Rep.">
        <title>A high-quality genome of Eragrostis curvula grass provides insights into Poaceae evolution and supports new strategies to enhance forage quality.</title>
        <authorList>
            <person name="Carballo J."/>
            <person name="Santos B.A.C.M."/>
            <person name="Zappacosta D."/>
            <person name="Garbus I."/>
            <person name="Selva J.P."/>
            <person name="Gallo C.A."/>
            <person name="Diaz A."/>
            <person name="Albertini E."/>
            <person name="Caccamo M."/>
            <person name="Echenique V."/>
        </authorList>
    </citation>
    <scope>NUCLEOTIDE SEQUENCE [LARGE SCALE GENOMIC DNA]</scope>
    <source>
        <strain evidence="4">cv. Victoria</strain>
        <tissue evidence="3">Leaf</tissue>
    </source>
</reference>
<dbReference type="PANTHER" id="PTHR19375">
    <property type="entry name" value="HEAT SHOCK PROTEIN 70KDA"/>
    <property type="match status" value="1"/>
</dbReference>
<sequence length="120" mass="13130">MSVVIPRNTAIPVKKTKNFTTLFDNQVSVNFLVYEGESANTKDNNLLGKFVLTGVPPAPKGVASIKVTFDIDTNGVLNVSAKEMTTGSINNISISYKSGRLSKEEIERMVKRGKRKRTAP</sequence>
<keyword evidence="1" id="KW-0547">Nucleotide-binding</keyword>
<evidence type="ECO:0000313" key="4">
    <source>
        <dbReference type="Proteomes" id="UP000324897"/>
    </source>
</evidence>
<proteinExistence type="predicted"/>
<evidence type="ECO:0000313" key="3">
    <source>
        <dbReference type="EMBL" id="TVU47546.1"/>
    </source>
</evidence>
<dbReference type="Proteomes" id="UP000324897">
    <property type="component" value="Chromosome 5"/>
</dbReference>
<dbReference type="Gramene" id="TVU47546">
    <property type="protein sequence ID" value="TVU47546"/>
    <property type="gene ID" value="EJB05_07151"/>
</dbReference>
<dbReference type="InterPro" id="IPR013126">
    <property type="entry name" value="Hsp_70_fam"/>
</dbReference>
<dbReference type="Pfam" id="PF00012">
    <property type="entry name" value="HSP70"/>
    <property type="match status" value="1"/>
</dbReference>
<gene>
    <name evidence="3" type="ORF">EJB05_07151</name>
</gene>
<dbReference type="SUPFAM" id="SSF100920">
    <property type="entry name" value="Heat shock protein 70kD (HSP70), peptide-binding domain"/>
    <property type="match status" value="1"/>
</dbReference>
<dbReference type="AlphaFoldDB" id="A0A5J9WHY2"/>
<dbReference type="GO" id="GO:0140662">
    <property type="term" value="F:ATP-dependent protein folding chaperone"/>
    <property type="evidence" value="ECO:0007669"/>
    <property type="project" value="InterPro"/>
</dbReference>
<evidence type="ECO:0000256" key="1">
    <source>
        <dbReference type="ARBA" id="ARBA00022741"/>
    </source>
</evidence>
<feature type="non-terminal residue" evidence="3">
    <location>
        <position position="1"/>
    </location>
</feature>
<name>A0A5J9WHY2_9POAL</name>
<dbReference type="GO" id="GO:0005524">
    <property type="term" value="F:ATP binding"/>
    <property type="evidence" value="ECO:0007669"/>
    <property type="project" value="UniProtKB-KW"/>
</dbReference>